<dbReference type="NCBIfam" id="NF002017">
    <property type="entry name" value="PRK00823.1-2"/>
    <property type="match status" value="1"/>
</dbReference>
<dbReference type="EMBL" id="BAABGL010000004">
    <property type="protein sequence ID" value="GAA4387216.1"/>
    <property type="molecule type" value="Genomic_DNA"/>
</dbReference>
<dbReference type="PANTHER" id="PTHR35908">
    <property type="entry name" value="HYPOTHETICAL FUSION PROTEIN"/>
    <property type="match status" value="1"/>
</dbReference>
<protein>
    <recommendedName>
        <fullName evidence="4">Putative pterin-4-alpha-carbinolamine dehydratase</fullName>
        <ecNumber evidence="3">4.2.1.96</ecNumber>
    </recommendedName>
</protein>
<dbReference type="Gene3D" id="3.10.180.10">
    <property type="entry name" value="2,3-Dihydroxybiphenyl 1,2-Dioxygenase, domain 1"/>
    <property type="match status" value="1"/>
</dbReference>
<organism evidence="7 8">
    <name type="scientific">Brevibacterium pityocampae</name>
    <dbReference type="NCBI Taxonomy" id="506594"/>
    <lineage>
        <taxon>Bacteria</taxon>
        <taxon>Bacillati</taxon>
        <taxon>Actinomycetota</taxon>
        <taxon>Actinomycetes</taxon>
        <taxon>Micrococcales</taxon>
        <taxon>Brevibacteriaceae</taxon>
        <taxon>Brevibacterium</taxon>
    </lineage>
</organism>
<name>A0ABP8J9X6_9MICO</name>
<evidence type="ECO:0000256" key="1">
    <source>
        <dbReference type="ARBA" id="ARBA00001554"/>
    </source>
</evidence>
<dbReference type="Pfam" id="PF18029">
    <property type="entry name" value="Glyoxalase_6"/>
    <property type="match status" value="1"/>
</dbReference>
<evidence type="ECO:0000259" key="6">
    <source>
        <dbReference type="Pfam" id="PF18029"/>
    </source>
</evidence>
<dbReference type="SUPFAM" id="SSF55248">
    <property type="entry name" value="PCD-like"/>
    <property type="match status" value="1"/>
</dbReference>
<evidence type="ECO:0000256" key="2">
    <source>
        <dbReference type="ARBA" id="ARBA00006472"/>
    </source>
</evidence>
<comment type="similarity">
    <text evidence="2">Belongs to the pterin-4-alpha-carbinolamine dehydratase family.</text>
</comment>
<dbReference type="InterPro" id="IPR001533">
    <property type="entry name" value="Pterin_deHydtase"/>
</dbReference>
<comment type="catalytic activity">
    <reaction evidence="1">
        <text>(4aS,6R)-4a-hydroxy-L-erythro-5,6,7,8-tetrahydrobiopterin = (6R)-L-erythro-6,7-dihydrobiopterin + H2O</text>
        <dbReference type="Rhea" id="RHEA:11920"/>
        <dbReference type="ChEBI" id="CHEBI:15377"/>
        <dbReference type="ChEBI" id="CHEBI:15642"/>
        <dbReference type="ChEBI" id="CHEBI:43120"/>
        <dbReference type="EC" id="4.2.1.96"/>
    </reaction>
</comment>
<evidence type="ECO:0000313" key="8">
    <source>
        <dbReference type="Proteomes" id="UP001500642"/>
    </source>
</evidence>
<dbReference type="Gene3D" id="3.30.1360.20">
    <property type="entry name" value="Transcriptional coactivator/pterin dehydratase"/>
    <property type="match status" value="1"/>
</dbReference>
<feature type="domain" description="Glyoxalase-like" evidence="6">
    <location>
        <begin position="107"/>
        <end position="219"/>
    </location>
</feature>
<dbReference type="InterPro" id="IPR029068">
    <property type="entry name" value="Glyas_Bleomycin-R_OHBP_Dase"/>
</dbReference>
<evidence type="ECO:0000313" key="7">
    <source>
        <dbReference type="EMBL" id="GAA4387216.1"/>
    </source>
</evidence>
<dbReference type="PANTHER" id="PTHR35908:SF1">
    <property type="entry name" value="CONSERVED PROTEIN"/>
    <property type="match status" value="1"/>
</dbReference>
<gene>
    <name evidence="7" type="ORF">GCM10023167_10930</name>
</gene>
<dbReference type="Proteomes" id="UP001500642">
    <property type="component" value="Unassembled WGS sequence"/>
</dbReference>
<dbReference type="EC" id="4.2.1.96" evidence="3"/>
<evidence type="ECO:0000256" key="5">
    <source>
        <dbReference type="ARBA" id="ARBA00023239"/>
    </source>
</evidence>
<accession>A0ABP8J9X6</accession>
<sequence length="224" mass="24349">MKILTGDVIRANLPAQWRLMNRIVRARFLTGDFATGIRFVDAVAEAAETADHHPDIDLRYLHVDLALVSHSAGGVTQRDLDMAETISGIAARLGVSAAPERLTEIEIALDSVRAESIAPFWAAVLDGDIGRVQGSAEFFSSYGGTVTENTGQVPPLWFQLTEQHETPRQRFHLDVWVPDDQAQARVERAVKAGGTVVDTSHAPSFTVLEDKQGNRACICTSGDS</sequence>
<reference evidence="8" key="1">
    <citation type="journal article" date="2019" name="Int. J. Syst. Evol. Microbiol.">
        <title>The Global Catalogue of Microorganisms (GCM) 10K type strain sequencing project: providing services to taxonomists for standard genome sequencing and annotation.</title>
        <authorList>
            <consortium name="The Broad Institute Genomics Platform"/>
            <consortium name="The Broad Institute Genome Sequencing Center for Infectious Disease"/>
            <person name="Wu L."/>
            <person name="Ma J."/>
        </authorList>
    </citation>
    <scope>NUCLEOTIDE SEQUENCE [LARGE SCALE GENOMIC DNA]</scope>
    <source>
        <strain evidence="8">JCM 17808</strain>
    </source>
</reference>
<dbReference type="InterPro" id="IPR041581">
    <property type="entry name" value="Glyoxalase_6"/>
</dbReference>
<comment type="caution">
    <text evidence="7">The sequence shown here is derived from an EMBL/GenBank/DDBJ whole genome shotgun (WGS) entry which is preliminary data.</text>
</comment>
<evidence type="ECO:0000256" key="3">
    <source>
        <dbReference type="ARBA" id="ARBA00013252"/>
    </source>
</evidence>
<evidence type="ECO:0000256" key="4">
    <source>
        <dbReference type="ARBA" id="ARBA00021735"/>
    </source>
</evidence>
<dbReference type="InterPro" id="IPR036428">
    <property type="entry name" value="PCD_sf"/>
</dbReference>
<dbReference type="SUPFAM" id="SSF54593">
    <property type="entry name" value="Glyoxalase/Bleomycin resistance protein/Dihydroxybiphenyl dioxygenase"/>
    <property type="match status" value="1"/>
</dbReference>
<proteinExistence type="inferred from homology"/>
<dbReference type="Pfam" id="PF01329">
    <property type="entry name" value="Pterin_4a"/>
    <property type="match status" value="1"/>
</dbReference>
<dbReference type="CDD" id="cd00488">
    <property type="entry name" value="PCD_DCoH"/>
    <property type="match status" value="1"/>
</dbReference>
<keyword evidence="5" id="KW-0456">Lyase</keyword>
<keyword evidence="8" id="KW-1185">Reference proteome</keyword>
<dbReference type="RefSeq" id="WP_345030546.1">
    <property type="nucleotide sequence ID" value="NZ_BAABGL010000004.1"/>
</dbReference>